<dbReference type="EMBL" id="DVKS01000123">
    <property type="protein sequence ID" value="HIT41873.1"/>
    <property type="molecule type" value="Genomic_DNA"/>
</dbReference>
<accession>A0A9D1GJE5</accession>
<dbReference type="SUPFAM" id="SSF52540">
    <property type="entry name" value="P-loop containing nucleoside triphosphate hydrolases"/>
    <property type="match status" value="1"/>
</dbReference>
<dbReference type="InterPro" id="IPR027417">
    <property type="entry name" value="P-loop_NTPase"/>
</dbReference>
<comment type="caution">
    <text evidence="1">The sequence shown here is derived from an EMBL/GenBank/DDBJ whole genome shotgun (WGS) entry which is preliminary data.</text>
</comment>
<reference evidence="1" key="2">
    <citation type="journal article" date="2021" name="PeerJ">
        <title>Extensive microbial diversity within the chicken gut microbiome revealed by metagenomics and culture.</title>
        <authorList>
            <person name="Gilroy R."/>
            <person name="Ravi A."/>
            <person name="Getino M."/>
            <person name="Pursley I."/>
            <person name="Horton D.L."/>
            <person name="Alikhan N.F."/>
            <person name="Baker D."/>
            <person name="Gharbi K."/>
            <person name="Hall N."/>
            <person name="Watson M."/>
            <person name="Adriaenssens E.M."/>
            <person name="Foster-Nyarko E."/>
            <person name="Jarju S."/>
            <person name="Secka A."/>
            <person name="Antonio M."/>
            <person name="Oren A."/>
            <person name="Chaudhuri R.R."/>
            <person name="La Ragione R."/>
            <person name="Hildebrand F."/>
            <person name="Pallen M.J."/>
        </authorList>
    </citation>
    <scope>NUCLEOTIDE SEQUENCE</scope>
    <source>
        <strain evidence="1">CHK123-3438</strain>
    </source>
</reference>
<dbReference type="Gene3D" id="3.40.50.300">
    <property type="entry name" value="P-loop containing nucleotide triphosphate hydrolases"/>
    <property type="match status" value="1"/>
</dbReference>
<proteinExistence type="predicted"/>
<dbReference type="Pfam" id="PF13189">
    <property type="entry name" value="Cytidylate_kin2"/>
    <property type="match status" value="1"/>
</dbReference>
<dbReference type="GO" id="GO:0016301">
    <property type="term" value="F:kinase activity"/>
    <property type="evidence" value="ECO:0007669"/>
    <property type="project" value="UniProtKB-KW"/>
</dbReference>
<name>A0A9D1GJE5_9FIRM</name>
<gene>
    <name evidence="1" type="ORF">IAB60_07245</name>
</gene>
<evidence type="ECO:0000313" key="2">
    <source>
        <dbReference type="Proteomes" id="UP000886860"/>
    </source>
</evidence>
<keyword evidence="1" id="KW-0808">Transferase</keyword>
<reference evidence="1" key="1">
    <citation type="submission" date="2020-10" db="EMBL/GenBank/DDBJ databases">
        <authorList>
            <person name="Gilroy R."/>
        </authorList>
    </citation>
    <scope>NUCLEOTIDE SEQUENCE</scope>
    <source>
        <strain evidence="1">CHK123-3438</strain>
    </source>
</reference>
<dbReference type="Proteomes" id="UP000886860">
    <property type="component" value="Unassembled WGS sequence"/>
</dbReference>
<dbReference type="AlphaFoldDB" id="A0A9D1GJE5"/>
<keyword evidence="1" id="KW-0418">Kinase</keyword>
<protein>
    <submittedName>
        <fullName evidence="1">Cytidylate kinase-like family protein</fullName>
    </submittedName>
</protein>
<organism evidence="1 2">
    <name type="scientific">Candidatus Caccovicinus merdipullorum</name>
    <dbReference type="NCBI Taxonomy" id="2840724"/>
    <lineage>
        <taxon>Bacteria</taxon>
        <taxon>Bacillati</taxon>
        <taxon>Bacillota</taxon>
        <taxon>Clostridia</taxon>
        <taxon>Eubacteriales</taxon>
        <taxon>Candidatus Caccovicinus</taxon>
    </lineage>
</organism>
<sequence length="198" mass="23372">MTKIITISREFGSGGRELGRRLADRLGIPFYDKELIRMAADDIDIEEHIFEMYDDAFMEKKEVEYTPFSSIYEVPMSDQTFMAQSRVIRRLAQHGPCVIVGRCADMVLKDEQCLNLFIYASFKKRVQRLMTRENLPETELRQMERRVREIDRKRRDYYQYYTGNEWGKPQNYHLCLDSHKAGMDACIDAAIAYMAHLD</sequence>
<evidence type="ECO:0000313" key="1">
    <source>
        <dbReference type="EMBL" id="HIT41873.1"/>
    </source>
</evidence>